<organism evidence="1 2">
    <name type="scientific">Leptospira borgpetersenii str. Brem 328</name>
    <dbReference type="NCBI Taxonomy" id="1049780"/>
    <lineage>
        <taxon>Bacteria</taxon>
        <taxon>Pseudomonadati</taxon>
        <taxon>Spirochaetota</taxon>
        <taxon>Spirochaetia</taxon>
        <taxon>Leptospirales</taxon>
        <taxon>Leptospiraceae</taxon>
        <taxon>Leptospira</taxon>
    </lineage>
</organism>
<protein>
    <submittedName>
        <fullName evidence="1">Uncharacterized protein</fullName>
    </submittedName>
</protein>
<sequence>MFKNHINLRTLDKKEQYFSFAVRSFEEISYIRNFYFCKIKS</sequence>
<evidence type="ECO:0000313" key="1">
    <source>
        <dbReference type="EMBL" id="EMN15448.1"/>
    </source>
</evidence>
<gene>
    <name evidence="1" type="ORF">LEP1GSC056_3559</name>
</gene>
<dbReference type="Proteomes" id="UP000012166">
    <property type="component" value="Unassembled WGS sequence"/>
</dbReference>
<reference evidence="1 2" key="1">
    <citation type="submission" date="2013-01" db="EMBL/GenBank/DDBJ databases">
        <authorList>
            <person name="Harkins D.M."/>
            <person name="Durkin A.S."/>
            <person name="Brinkac L.M."/>
            <person name="Haft D.H."/>
            <person name="Selengut J.D."/>
            <person name="Sanka R."/>
            <person name="DePew J."/>
            <person name="Purushe J."/>
            <person name="Hartskeerl R.A."/>
            <person name="Ahmed A."/>
            <person name="van der Linden H."/>
            <person name="Goris M.G.A."/>
            <person name="Vinetz J.M."/>
            <person name="Sutton G.G."/>
            <person name="Nierman W.C."/>
            <person name="Fouts D.E."/>
        </authorList>
    </citation>
    <scope>NUCLEOTIDE SEQUENCE [LARGE SCALE GENOMIC DNA]</scope>
    <source>
        <strain evidence="1 2">Brem 328</strain>
    </source>
</reference>
<evidence type="ECO:0000313" key="2">
    <source>
        <dbReference type="Proteomes" id="UP000012166"/>
    </source>
</evidence>
<comment type="caution">
    <text evidence="1">The sequence shown here is derived from an EMBL/GenBank/DDBJ whole genome shotgun (WGS) entry which is preliminary data.</text>
</comment>
<dbReference type="AlphaFoldDB" id="A0ABC9SCD4"/>
<dbReference type="EMBL" id="AHMS02000046">
    <property type="protein sequence ID" value="EMN15448.1"/>
    <property type="molecule type" value="Genomic_DNA"/>
</dbReference>
<accession>A0ABC9SCD4</accession>
<proteinExistence type="predicted"/>
<name>A0ABC9SCD4_LEPBO</name>